<dbReference type="Gene3D" id="3.30.2010.10">
    <property type="entry name" value="Metalloproteases ('zincins'), catalytic domain"/>
    <property type="match status" value="1"/>
</dbReference>
<reference evidence="10" key="1">
    <citation type="submission" date="2015-07" db="EMBL/GenBank/DDBJ databases">
        <authorList>
            <person name="Urmite Genomes"/>
        </authorList>
    </citation>
    <scope>NUCLEOTIDE SEQUENCE [LARGE SCALE GENOMIC DNA]</scope>
    <source>
        <strain evidence="10">type strain: ATCC 49404</strain>
    </source>
</reference>
<dbReference type="AlphaFoldDB" id="A0A0H5RRQ1"/>
<dbReference type="CDD" id="cd07326">
    <property type="entry name" value="M56_BlaR1_MecR1_like"/>
    <property type="match status" value="1"/>
</dbReference>
<sequence length="312" mass="32918">MNAVTFLLGYAMALSWLAPVLFTGPVSAGIHPRLSIAGWLVVVATASFAWVAALVILIAGAAHSLITRSAPTFCVETLGIASAVTLPPTVATVLVVALLAVTAAVATNTTRRVIVTLYRTRRANRRHVEAVRIIGMPTGHDGVVAITADQPTAYCVSGGRRRAIVVTTAALELLNPPALAAVLAHERAHLRGRHHHVIAILSTLAAALPRLPLMRAAARSVPVLLEMCADDAATRRHGREPLLTGLVTLSTRLRLPDGVLAAAGSAVTDRITRLMQPRRSIRWHPQSMTMLLIVIGAAAAPAFALTLCTLQP</sequence>
<keyword evidence="7" id="KW-0812">Transmembrane</keyword>
<name>A0A0H5RRQ1_9MYCO</name>
<evidence type="ECO:0000256" key="2">
    <source>
        <dbReference type="ARBA" id="ARBA00022723"/>
    </source>
</evidence>
<feature type="domain" description="Peptidase M48" evidence="8">
    <location>
        <begin position="126"/>
        <end position="203"/>
    </location>
</feature>
<feature type="transmembrane region" description="Helical" evidence="7">
    <location>
        <begin position="36"/>
        <end position="66"/>
    </location>
</feature>
<feature type="transmembrane region" description="Helical" evidence="7">
    <location>
        <begin position="6"/>
        <end position="24"/>
    </location>
</feature>
<evidence type="ECO:0000256" key="5">
    <source>
        <dbReference type="ARBA" id="ARBA00023049"/>
    </source>
</evidence>
<feature type="transmembrane region" description="Helical" evidence="7">
    <location>
        <begin position="288"/>
        <end position="307"/>
    </location>
</feature>
<keyword evidence="5 6" id="KW-0482">Metalloprotease</keyword>
<gene>
    <name evidence="9" type="ORF">BN2156_03688</name>
</gene>
<keyword evidence="4 6" id="KW-0862">Zinc</keyword>
<proteinExistence type="inferred from homology"/>
<dbReference type="GO" id="GO:0006508">
    <property type="term" value="P:proteolysis"/>
    <property type="evidence" value="ECO:0007669"/>
    <property type="project" value="UniProtKB-KW"/>
</dbReference>
<evidence type="ECO:0000313" key="10">
    <source>
        <dbReference type="Proteomes" id="UP000199147"/>
    </source>
</evidence>
<dbReference type="PANTHER" id="PTHR34978">
    <property type="entry name" value="POSSIBLE SENSOR-TRANSDUCER PROTEIN BLAR"/>
    <property type="match status" value="1"/>
</dbReference>
<keyword evidence="7" id="KW-0472">Membrane</keyword>
<dbReference type="Proteomes" id="UP000199147">
    <property type="component" value="Unassembled WGS sequence"/>
</dbReference>
<organism evidence="9 10">
    <name type="scientific">Mycolicibacterium neworleansense</name>
    <dbReference type="NCBI Taxonomy" id="146018"/>
    <lineage>
        <taxon>Bacteria</taxon>
        <taxon>Bacillati</taxon>
        <taxon>Actinomycetota</taxon>
        <taxon>Actinomycetes</taxon>
        <taxon>Mycobacteriales</taxon>
        <taxon>Mycobacteriaceae</taxon>
        <taxon>Mycolicibacterium</taxon>
    </lineage>
</organism>
<dbReference type="PANTHER" id="PTHR34978:SF3">
    <property type="entry name" value="SLR0241 PROTEIN"/>
    <property type="match status" value="1"/>
</dbReference>
<dbReference type="GO" id="GO:0004222">
    <property type="term" value="F:metalloendopeptidase activity"/>
    <property type="evidence" value="ECO:0007669"/>
    <property type="project" value="InterPro"/>
</dbReference>
<evidence type="ECO:0000256" key="4">
    <source>
        <dbReference type="ARBA" id="ARBA00022833"/>
    </source>
</evidence>
<dbReference type="OrthoDB" id="9785340at2"/>
<evidence type="ECO:0000256" key="7">
    <source>
        <dbReference type="SAM" id="Phobius"/>
    </source>
</evidence>
<keyword evidence="1 6" id="KW-0645">Protease</keyword>
<evidence type="ECO:0000256" key="3">
    <source>
        <dbReference type="ARBA" id="ARBA00022801"/>
    </source>
</evidence>
<dbReference type="GO" id="GO:0046872">
    <property type="term" value="F:metal ion binding"/>
    <property type="evidence" value="ECO:0007669"/>
    <property type="project" value="UniProtKB-KW"/>
</dbReference>
<keyword evidence="7" id="KW-1133">Transmembrane helix</keyword>
<dbReference type="EMBL" id="CWKH01000002">
    <property type="protein sequence ID" value="CRZ16815.1"/>
    <property type="molecule type" value="Genomic_DNA"/>
</dbReference>
<accession>A0A0H5RRQ1</accession>
<dbReference type="InterPro" id="IPR052173">
    <property type="entry name" value="Beta-lactam_resp_regulator"/>
</dbReference>
<feature type="transmembrane region" description="Helical" evidence="7">
    <location>
        <begin position="86"/>
        <end position="106"/>
    </location>
</feature>
<keyword evidence="10" id="KW-1185">Reference proteome</keyword>
<dbReference type="InterPro" id="IPR001915">
    <property type="entry name" value="Peptidase_M48"/>
</dbReference>
<comment type="cofactor">
    <cofactor evidence="6">
        <name>Zn(2+)</name>
        <dbReference type="ChEBI" id="CHEBI:29105"/>
    </cofactor>
    <text evidence="6">Binds 1 zinc ion per subunit.</text>
</comment>
<keyword evidence="3 6" id="KW-0378">Hydrolase</keyword>
<evidence type="ECO:0000313" key="9">
    <source>
        <dbReference type="EMBL" id="CRZ16815.1"/>
    </source>
</evidence>
<comment type="similarity">
    <text evidence="6">Belongs to the peptidase M48 family.</text>
</comment>
<protein>
    <submittedName>
        <fullName evidence="9">Peptidase M48 like-protein</fullName>
    </submittedName>
</protein>
<dbReference type="Pfam" id="PF01435">
    <property type="entry name" value="Peptidase_M48"/>
    <property type="match status" value="1"/>
</dbReference>
<evidence type="ECO:0000259" key="8">
    <source>
        <dbReference type="Pfam" id="PF01435"/>
    </source>
</evidence>
<dbReference type="RefSeq" id="WP_090516427.1">
    <property type="nucleotide sequence ID" value="NZ_CWKH01000002.1"/>
</dbReference>
<evidence type="ECO:0000256" key="1">
    <source>
        <dbReference type="ARBA" id="ARBA00022670"/>
    </source>
</evidence>
<keyword evidence="2" id="KW-0479">Metal-binding</keyword>
<dbReference type="STRING" id="146018.BN2156_03688"/>
<evidence type="ECO:0000256" key="6">
    <source>
        <dbReference type="RuleBase" id="RU003983"/>
    </source>
</evidence>